<evidence type="ECO:0000313" key="2">
    <source>
        <dbReference type="Proteomes" id="UP001151699"/>
    </source>
</evidence>
<gene>
    <name evidence="1" type="ORF">Bhyg_02279</name>
</gene>
<name>A0A9Q0NCY1_9DIPT</name>
<keyword evidence="2" id="KW-1185">Reference proteome</keyword>
<proteinExistence type="predicted"/>
<reference evidence="1" key="1">
    <citation type="submission" date="2022-07" db="EMBL/GenBank/DDBJ databases">
        <authorList>
            <person name="Trinca V."/>
            <person name="Uliana J.V.C."/>
            <person name="Torres T.T."/>
            <person name="Ward R.J."/>
            <person name="Monesi N."/>
        </authorList>
    </citation>
    <scope>NUCLEOTIDE SEQUENCE</scope>
    <source>
        <strain evidence="1">HSMRA1968</strain>
        <tissue evidence="1">Whole embryos</tissue>
    </source>
</reference>
<evidence type="ECO:0000313" key="1">
    <source>
        <dbReference type="EMBL" id="KAJ6647059.1"/>
    </source>
</evidence>
<dbReference type="Proteomes" id="UP001151699">
    <property type="component" value="Chromosome A"/>
</dbReference>
<dbReference type="EMBL" id="WJQU01000001">
    <property type="protein sequence ID" value="KAJ6647059.1"/>
    <property type="molecule type" value="Genomic_DNA"/>
</dbReference>
<protein>
    <submittedName>
        <fullName evidence="1">Uncharacterized protein</fullName>
    </submittedName>
</protein>
<accession>A0A9Q0NCY1</accession>
<organism evidence="1 2">
    <name type="scientific">Pseudolycoriella hygida</name>
    <dbReference type="NCBI Taxonomy" id="35572"/>
    <lineage>
        <taxon>Eukaryota</taxon>
        <taxon>Metazoa</taxon>
        <taxon>Ecdysozoa</taxon>
        <taxon>Arthropoda</taxon>
        <taxon>Hexapoda</taxon>
        <taxon>Insecta</taxon>
        <taxon>Pterygota</taxon>
        <taxon>Neoptera</taxon>
        <taxon>Endopterygota</taxon>
        <taxon>Diptera</taxon>
        <taxon>Nematocera</taxon>
        <taxon>Sciaroidea</taxon>
        <taxon>Sciaridae</taxon>
        <taxon>Pseudolycoriella</taxon>
    </lineage>
</organism>
<dbReference type="AlphaFoldDB" id="A0A9Q0NCY1"/>
<comment type="caution">
    <text evidence="1">The sequence shown here is derived from an EMBL/GenBank/DDBJ whole genome shotgun (WGS) entry which is preliminary data.</text>
</comment>
<sequence length="36" mass="4068">MVLALALAYQITTVIRTSDVDLNVFRIPIVHMIKLV</sequence>